<dbReference type="Gene3D" id="3.40.720.10">
    <property type="entry name" value="Alkaline Phosphatase, subunit A"/>
    <property type="match status" value="1"/>
</dbReference>
<feature type="domain" description="Sulfatase N-terminal" evidence="4">
    <location>
        <begin position="365"/>
        <end position="639"/>
    </location>
</feature>
<reference evidence="6" key="1">
    <citation type="submission" date="2020-05" db="EMBL/GenBank/DDBJ databases">
        <title>Novel species in genus Nocardioides.</title>
        <authorList>
            <person name="Zhang G."/>
        </authorList>
    </citation>
    <scope>NUCLEOTIDE SEQUENCE [LARGE SCALE GENOMIC DNA]</scope>
    <source>
        <strain evidence="6">zg-1050</strain>
    </source>
</reference>
<dbReference type="Proteomes" id="UP000503297">
    <property type="component" value="Chromosome"/>
</dbReference>
<evidence type="ECO:0000313" key="6">
    <source>
        <dbReference type="Proteomes" id="UP000503297"/>
    </source>
</evidence>
<keyword evidence="5" id="KW-0808">Transferase</keyword>
<keyword evidence="3" id="KW-0732">Signal</keyword>
<dbReference type="Pfam" id="PF00884">
    <property type="entry name" value="Sulfatase"/>
    <property type="match status" value="1"/>
</dbReference>
<feature type="signal peptide" evidence="3">
    <location>
        <begin position="1"/>
        <end position="38"/>
    </location>
</feature>
<evidence type="ECO:0000256" key="3">
    <source>
        <dbReference type="SAM" id="SignalP"/>
    </source>
</evidence>
<evidence type="ECO:0000259" key="4">
    <source>
        <dbReference type="Pfam" id="PF00884"/>
    </source>
</evidence>
<protein>
    <submittedName>
        <fullName evidence="5">Sulfatase-like hydrolase/transferase</fullName>
    </submittedName>
</protein>
<proteinExistence type="predicted"/>
<dbReference type="GO" id="GO:0016787">
    <property type="term" value="F:hydrolase activity"/>
    <property type="evidence" value="ECO:0007669"/>
    <property type="project" value="UniProtKB-KW"/>
</dbReference>
<gene>
    <name evidence="5" type="ORF">HLV38_05645</name>
</gene>
<dbReference type="KEGG" id="bwa:HLV38_05645"/>
<keyword evidence="5" id="KW-0378">Hydrolase</keyword>
<keyword evidence="6" id="KW-1185">Reference proteome</keyword>
<feature type="chain" id="PRO_5026679371" evidence="3">
    <location>
        <begin position="39"/>
        <end position="721"/>
    </location>
</feature>
<dbReference type="EMBL" id="CP053716">
    <property type="protein sequence ID" value="QKF07654.1"/>
    <property type="molecule type" value="Genomic_DNA"/>
</dbReference>
<feature type="transmembrane region" description="Helical" evidence="2">
    <location>
        <begin position="193"/>
        <end position="212"/>
    </location>
</feature>
<evidence type="ECO:0000256" key="2">
    <source>
        <dbReference type="SAM" id="Phobius"/>
    </source>
</evidence>
<dbReference type="RefSeq" id="WP_173164970.1">
    <property type="nucleotide sequence ID" value="NZ_CP053716.1"/>
</dbReference>
<organism evidence="5 6">
    <name type="scientific">Berryella wangjianweii</name>
    <dbReference type="NCBI Taxonomy" id="2734634"/>
    <lineage>
        <taxon>Bacteria</taxon>
        <taxon>Bacillati</taxon>
        <taxon>Actinomycetota</taxon>
        <taxon>Coriobacteriia</taxon>
        <taxon>Eggerthellales</taxon>
        <taxon>Eggerthellaceae</taxon>
        <taxon>Berryella</taxon>
    </lineage>
</organism>
<dbReference type="AlphaFoldDB" id="A0A6M8J284"/>
<evidence type="ECO:0000313" key="5">
    <source>
        <dbReference type="EMBL" id="QKF07654.1"/>
    </source>
</evidence>
<feature type="region of interest" description="Disordered" evidence="1">
    <location>
        <begin position="700"/>
        <end position="721"/>
    </location>
</feature>
<dbReference type="InterPro" id="IPR017850">
    <property type="entry name" value="Alkaline_phosphatase_core_sf"/>
</dbReference>
<feature type="transmembrane region" description="Helical" evidence="2">
    <location>
        <begin position="130"/>
        <end position="155"/>
    </location>
</feature>
<feature type="transmembrane region" description="Helical" evidence="2">
    <location>
        <begin position="265"/>
        <end position="285"/>
    </location>
</feature>
<dbReference type="SUPFAM" id="SSF53649">
    <property type="entry name" value="Alkaline phosphatase-like"/>
    <property type="match status" value="1"/>
</dbReference>
<keyword evidence="2" id="KW-1133">Transmembrane helix</keyword>
<feature type="transmembrane region" description="Helical" evidence="2">
    <location>
        <begin position="167"/>
        <end position="186"/>
    </location>
</feature>
<name>A0A6M8J284_9ACTN</name>
<dbReference type="InterPro" id="IPR000917">
    <property type="entry name" value="Sulfatase_N"/>
</dbReference>
<sequence>MTAFPPRATRALNATLAALECAACASLLVLGTTSPAWAYVDPSVMTYTIQALAGVAVALSTVAGVLMRRTRKRLMNVLEIDENHHKQVEPDIHRLDARGNAVANRADRLRRKPRPARGSRPYRPGWRTRLGLAFAVSLFAVVTVVVVAPLEVLAASVGSVVFGIRDVWHVAFAMGGVALLGLTLLLTLLRGRAFSAALMLVFGLAMGAYLQAMFMNQGLPPADGNAVAWERYTTVTVLTGAVWALVIAVPPIASLRSRARAHAAAVALSCALTIVQGVALGSLFMPGPHADAVPAGHANGDLTVTERGLLNVSGKSNVVVFVLDTYDTQDLLRLLPDHPGMFDEFTGFTWYENCTGSLIPTRYAIPYLLTGDLPRDEQLWTEYTHQRYRHSDLLPTIKDAGYSIGVYSDSIYYESTAEGEGWQRMARHTLNVHPLSATEGLNIGGTVKALGKIALYRDLPWALKPPFWFFTDEINVKMARMADQAAPDSVPYVMDDAAYFKKQRAQGLSVNDDDAGEKGSFRFIHLLGTHYPYLLDENGENIGAGNSDLDRQALGSMKMVEDYIRQLKRLGLYDRTTIVVTADHGYWYLTKDPIEKPTSPIMLVKPAQSAQLDAQPLKRSKAPVSHLDYPATILKALGVERYRDYGTPLDEVPESVERPRSYLMTTSDGTADRRILEFMIEGDALDFSNWRLTGRAWEVDQTRRPNDSSSERLGMRQQKTD</sequence>
<keyword evidence="2" id="KW-0472">Membrane</keyword>
<keyword evidence="2" id="KW-0812">Transmembrane</keyword>
<dbReference type="GO" id="GO:0016740">
    <property type="term" value="F:transferase activity"/>
    <property type="evidence" value="ECO:0007669"/>
    <property type="project" value="UniProtKB-KW"/>
</dbReference>
<feature type="transmembrane region" description="Helical" evidence="2">
    <location>
        <begin position="232"/>
        <end position="253"/>
    </location>
</feature>
<evidence type="ECO:0000256" key="1">
    <source>
        <dbReference type="SAM" id="MobiDB-lite"/>
    </source>
</evidence>
<accession>A0A6M8J284</accession>
<feature type="transmembrane region" description="Helical" evidence="2">
    <location>
        <begin position="48"/>
        <end position="67"/>
    </location>
</feature>